<reference evidence="2" key="1">
    <citation type="submission" date="2021-11" db="EMBL/GenBank/DDBJ databases">
        <title>Streptomyces corallinus and Kineosporia corallina sp. nov., two new coral-derived marine actinobacteria.</title>
        <authorList>
            <person name="Buangrab K."/>
            <person name="Sutthacheep M."/>
            <person name="Yeemin T."/>
            <person name="Harunari E."/>
            <person name="Igarashi Y."/>
            <person name="Sripreechasak P."/>
            <person name="Kanchanasin P."/>
            <person name="Tanasupawat S."/>
            <person name="Phongsopitanun W."/>
        </authorList>
    </citation>
    <scope>NUCLEOTIDE SEQUENCE</scope>
    <source>
        <strain evidence="2">JCM 31032</strain>
    </source>
</reference>
<protein>
    <submittedName>
        <fullName evidence="2">Uncharacterized protein</fullName>
    </submittedName>
</protein>
<feature type="region of interest" description="Disordered" evidence="1">
    <location>
        <begin position="1"/>
        <end position="20"/>
    </location>
</feature>
<dbReference type="Proteomes" id="UP001138997">
    <property type="component" value="Unassembled WGS sequence"/>
</dbReference>
<sequence length="636" mass="68763">MRSNHVDELSELPGGHRQLPDVMASGPGTFVVPSGSARRVLLATVEDALRRVRLDHVRRTVPVQGGNYRQTAPWELPVAATLAEANESLDRRIIALGGEFPELRALLRSIAEPVQRLRQPLAQALTATTEVLAALAGLIEISDGEQTCRVEADGGSLRITLPVGSSLMTSAQFLAAVAALQRRARQQSRPLSAAELMAEQAAHLLLAGGARFSGTYRSWGTVGFRDHQTYMSVTDPGEGHLDGTLREMGHLDGVIVHIEHLERGTRQTRGAVEPYRIPYPPMVARIRLALGADAPSSSYVGRPVFEHGVETGMLKAVHTVAAACSELFAEGLSECKIAIEGMSATQAIRYMRHLSAAVRRDRFTQVLSAAVNLNTPLLDDRGKGGPTLVEDRLAIGRLGIRLAQEGRFDKVTWDGSGNSYPSGCVLEQITPAEALTLVHEAHERGLLTYFSAGFRMPQVRAAVFTGVDGVGIGGAQILRYMDAETGHHGPFLTANIATILEVRNAAEADVRGRGAALLARLDRMAFELSIGRADNSRRHRLFRALGDRDDASVEALLRTLSSIEQMPHDSGPSLLGWVERLRAAGPDSLFALLVPDWQSRLKDLNVAAAAGDLEYLAEQLLVVRSFSSQSRWASTA</sequence>
<organism evidence="2 3">
    <name type="scientific">Kineosporia babensis</name>
    <dbReference type="NCBI Taxonomy" id="499548"/>
    <lineage>
        <taxon>Bacteria</taxon>
        <taxon>Bacillati</taxon>
        <taxon>Actinomycetota</taxon>
        <taxon>Actinomycetes</taxon>
        <taxon>Kineosporiales</taxon>
        <taxon>Kineosporiaceae</taxon>
        <taxon>Kineosporia</taxon>
    </lineage>
</organism>
<name>A0A9X1N8Z9_9ACTN</name>
<dbReference type="RefSeq" id="WP_231439644.1">
    <property type="nucleotide sequence ID" value="NZ_JAJOMB010000003.1"/>
</dbReference>
<evidence type="ECO:0000313" key="2">
    <source>
        <dbReference type="EMBL" id="MCD5310612.1"/>
    </source>
</evidence>
<dbReference type="EMBL" id="JAJOMB010000003">
    <property type="protein sequence ID" value="MCD5310612.1"/>
    <property type="molecule type" value="Genomic_DNA"/>
</dbReference>
<gene>
    <name evidence="2" type="ORF">LR394_06875</name>
</gene>
<accession>A0A9X1N8Z9</accession>
<keyword evidence="3" id="KW-1185">Reference proteome</keyword>
<proteinExistence type="predicted"/>
<evidence type="ECO:0000313" key="3">
    <source>
        <dbReference type="Proteomes" id="UP001138997"/>
    </source>
</evidence>
<comment type="caution">
    <text evidence="2">The sequence shown here is derived from an EMBL/GenBank/DDBJ whole genome shotgun (WGS) entry which is preliminary data.</text>
</comment>
<dbReference type="AlphaFoldDB" id="A0A9X1N8Z9"/>
<evidence type="ECO:0000256" key="1">
    <source>
        <dbReference type="SAM" id="MobiDB-lite"/>
    </source>
</evidence>